<dbReference type="Pfam" id="PF11380">
    <property type="entry name" value="Stealth_CR2"/>
    <property type="match status" value="1"/>
</dbReference>
<keyword evidence="3" id="KW-0270">Exopolysaccharide synthesis</keyword>
<keyword evidence="2" id="KW-0808">Transferase</keyword>
<protein>
    <submittedName>
        <fullName evidence="5">Stealth CR1 domain-containing protein</fullName>
    </submittedName>
</protein>
<dbReference type="GO" id="GO:0016772">
    <property type="term" value="F:transferase activity, transferring phosphorus-containing groups"/>
    <property type="evidence" value="ECO:0007669"/>
    <property type="project" value="InterPro"/>
</dbReference>
<reference evidence="5" key="2">
    <citation type="submission" date="2023-10" db="EMBL/GenBank/DDBJ databases">
        <authorList>
            <person name="Khurajog B."/>
        </authorList>
    </citation>
    <scope>NUCLEOTIDE SEQUENCE</scope>
    <source>
        <strain evidence="5">BF14</strain>
    </source>
</reference>
<comment type="similarity">
    <text evidence="1">Belongs to the stealth family.</text>
</comment>
<name>A0AAW8YT09_PEDAC</name>
<dbReference type="GO" id="GO:0000271">
    <property type="term" value="P:polysaccharide biosynthetic process"/>
    <property type="evidence" value="ECO:0007669"/>
    <property type="project" value="UniProtKB-KW"/>
</dbReference>
<evidence type="ECO:0000256" key="1">
    <source>
        <dbReference type="ARBA" id="ARBA00007583"/>
    </source>
</evidence>
<dbReference type="InterPro" id="IPR021520">
    <property type="entry name" value="Stealth_CR2"/>
</dbReference>
<dbReference type="Proteomes" id="UP001280415">
    <property type="component" value="Unassembled WGS sequence"/>
</dbReference>
<organism evidence="5 6">
    <name type="scientific">Pediococcus acidilactici</name>
    <dbReference type="NCBI Taxonomy" id="1254"/>
    <lineage>
        <taxon>Bacteria</taxon>
        <taxon>Bacillati</taxon>
        <taxon>Bacillota</taxon>
        <taxon>Bacilli</taxon>
        <taxon>Lactobacillales</taxon>
        <taxon>Lactobacillaceae</taxon>
        <taxon>Pediococcus</taxon>
        <taxon>Pediococcus acidilactici group</taxon>
    </lineage>
</organism>
<evidence type="ECO:0000313" key="5">
    <source>
        <dbReference type="EMBL" id="MDV2912142.1"/>
    </source>
</evidence>
<evidence type="ECO:0000256" key="3">
    <source>
        <dbReference type="ARBA" id="ARBA00023169"/>
    </source>
</evidence>
<dbReference type="EMBL" id="JAWJAX010000016">
    <property type="protein sequence ID" value="MDV2912142.1"/>
    <property type="molecule type" value="Genomic_DNA"/>
</dbReference>
<evidence type="ECO:0000313" key="6">
    <source>
        <dbReference type="Proteomes" id="UP001280415"/>
    </source>
</evidence>
<proteinExistence type="inferred from homology"/>
<gene>
    <name evidence="5" type="ORF">R0H03_09900</name>
</gene>
<evidence type="ECO:0000259" key="4">
    <source>
        <dbReference type="Pfam" id="PF11380"/>
    </source>
</evidence>
<dbReference type="PANTHER" id="PTHR24045:SF0">
    <property type="entry name" value="N-ACETYLGLUCOSAMINE-1-PHOSPHOTRANSFERASE SUBUNITS ALPHA_BETA"/>
    <property type="match status" value="1"/>
</dbReference>
<comment type="caution">
    <text evidence="5">The sequence shown here is derived from an EMBL/GenBank/DDBJ whole genome shotgun (WGS) entry which is preliminary data.</text>
</comment>
<dbReference type="PANTHER" id="PTHR24045">
    <property type="match status" value="1"/>
</dbReference>
<sequence>MREKIDFVVTWVDSNDINWQKKMNGHLKKMGKKQLMVGEERYHDFGFFKYWFRAVEKYAPWVNHVYVLTDQQVPYFFTQSEKVTIVDHSEFIPKEYLPTFNSNSIEMFLDKIPELSEHFVYFNDDMLLNAPVTPSDFFDEHGVPLDMAVPSVLQPVGDFDHIPFNNMIVINREFPKNRMNFKQLLSFFSYKYGLTNLVKAAMTIPFTNWSTFKIQHVAYSLRKKDFLLLKKYANSEFRETAQASFRSSNDISIWLLLEIRFMLGEFVPRTAKLGKYHDFDTTEELIKDLNREQYKILCINDDSENKKMDIKISESKRILAILEKKFPKKSSVEK</sequence>
<dbReference type="InterPro" id="IPR047141">
    <property type="entry name" value="Stealth"/>
</dbReference>
<dbReference type="AlphaFoldDB" id="A0AAW8YT09"/>
<accession>A0AAW8YT09</accession>
<evidence type="ECO:0000256" key="2">
    <source>
        <dbReference type="ARBA" id="ARBA00022679"/>
    </source>
</evidence>
<feature type="domain" description="Stealth protein CR2 conserved region 2" evidence="4">
    <location>
        <begin position="41"/>
        <end position="143"/>
    </location>
</feature>
<dbReference type="RefSeq" id="WP_317052488.1">
    <property type="nucleotide sequence ID" value="NZ_CP140878.1"/>
</dbReference>
<reference evidence="5" key="1">
    <citation type="journal article" date="2023" name="PeerJ">
        <title>Selection and evaluation of lactic acid bacteria from chicken feces in Thailand as potential probiotics.</title>
        <authorList>
            <person name="Khurajog B."/>
            <person name="Disastra Y."/>
            <person name="Lawwyne L.D."/>
            <person name="Sirichokchatchawan W."/>
            <person name="Niyomtham W."/>
            <person name="Yindee J."/>
            <person name="Hampson D.J."/>
            <person name="Prapasarakul N."/>
        </authorList>
    </citation>
    <scope>NUCLEOTIDE SEQUENCE</scope>
    <source>
        <strain evidence="5">BF14</strain>
    </source>
</reference>